<dbReference type="AlphaFoldDB" id="A0A2T2N142"/>
<name>A0A2T2N142_CORCC</name>
<proteinExistence type="predicted"/>
<organism evidence="2 3">
    <name type="scientific">Corynespora cassiicola Philippines</name>
    <dbReference type="NCBI Taxonomy" id="1448308"/>
    <lineage>
        <taxon>Eukaryota</taxon>
        <taxon>Fungi</taxon>
        <taxon>Dikarya</taxon>
        <taxon>Ascomycota</taxon>
        <taxon>Pezizomycotina</taxon>
        <taxon>Dothideomycetes</taxon>
        <taxon>Pleosporomycetidae</taxon>
        <taxon>Pleosporales</taxon>
        <taxon>Corynesporascaceae</taxon>
        <taxon>Corynespora</taxon>
    </lineage>
</organism>
<protein>
    <submittedName>
        <fullName evidence="2">Uncharacterized protein</fullName>
    </submittedName>
</protein>
<evidence type="ECO:0000313" key="2">
    <source>
        <dbReference type="EMBL" id="PSN59147.1"/>
    </source>
</evidence>
<dbReference type="Proteomes" id="UP000240883">
    <property type="component" value="Unassembled WGS sequence"/>
</dbReference>
<accession>A0A2T2N142</accession>
<dbReference type="EMBL" id="KZ678163">
    <property type="protein sequence ID" value="PSN59147.1"/>
    <property type="molecule type" value="Genomic_DNA"/>
</dbReference>
<evidence type="ECO:0000313" key="3">
    <source>
        <dbReference type="Proteomes" id="UP000240883"/>
    </source>
</evidence>
<sequence length="212" mass="23294">MPSIRSPTASLRKHRLSPFGSADSPPAQKRRMGYEKPYLRIDCSQPPGPTPQLMIPPQPWQFPFEPRMPASFASGLTPIRHQCQSHVQQTAAYPGWGTYSESVQHQWANGSVPFTMSPEFLETGRTSSTSQYSFHSIGQNPFQSSPAMAAVAEEHVVAGSLDCLRDSSIADAIARLVRIKRVLIAEIEGIESMLEAKARSLGYGSSLSETYV</sequence>
<keyword evidence="3" id="KW-1185">Reference proteome</keyword>
<reference evidence="2 3" key="1">
    <citation type="journal article" date="2018" name="Front. Microbiol.">
        <title>Genome-Wide Analysis of Corynespora cassiicola Leaf Fall Disease Putative Effectors.</title>
        <authorList>
            <person name="Lopez D."/>
            <person name="Ribeiro S."/>
            <person name="Label P."/>
            <person name="Fumanal B."/>
            <person name="Venisse J.S."/>
            <person name="Kohler A."/>
            <person name="de Oliveira R.R."/>
            <person name="Labutti K."/>
            <person name="Lipzen A."/>
            <person name="Lail K."/>
            <person name="Bauer D."/>
            <person name="Ohm R.A."/>
            <person name="Barry K.W."/>
            <person name="Spatafora J."/>
            <person name="Grigoriev I.V."/>
            <person name="Martin F.M."/>
            <person name="Pujade-Renaud V."/>
        </authorList>
    </citation>
    <scope>NUCLEOTIDE SEQUENCE [LARGE SCALE GENOMIC DNA]</scope>
    <source>
        <strain evidence="2 3">Philippines</strain>
    </source>
</reference>
<evidence type="ECO:0000256" key="1">
    <source>
        <dbReference type="SAM" id="MobiDB-lite"/>
    </source>
</evidence>
<feature type="region of interest" description="Disordered" evidence="1">
    <location>
        <begin position="1"/>
        <end position="34"/>
    </location>
</feature>
<gene>
    <name evidence="2" type="ORF">BS50DRAFT_261479</name>
</gene>